<keyword evidence="2" id="KW-1185">Reference proteome</keyword>
<gene>
    <name evidence="1" type="ORF">NM208_g11926</name>
</gene>
<comment type="caution">
    <text evidence="1">The sequence shown here is derived from an EMBL/GenBank/DDBJ whole genome shotgun (WGS) entry which is preliminary data.</text>
</comment>
<protein>
    <submittedName>
        <fullName evidence="1">Uncharacterized protein</fullName>
    </submittedName>
</protein>
<evidence type="ECO:0000313" key="1">
    <source>
        <dbReference type="EMBL" id="KAJ3524763.1"/>
    </source>
</evidence>
<accession>A0ACC1RTB0</accession>
<evidence type="ECO:0000313" key="2">
    <source>
        <dbReference type="Proteomes" id="UP001148629"/>
    </source>
</evidence>
<sequence>MCPTTKRSADKATKGPVPSPNDNDPVSPPPLSSKDPNARPPRRKASQRAFAKFTKKATQEEEEELDFQLAMTESPVPAPKPRASRRKAPNSTTTNPLLLAPPPNGKKSIKGIERGDEEDIPMDRLESDLLGQEDPDLDYVTQGDELWEEDDEPLDEPLEASDDEGDVEMTQACIDFDIGDDDPVIMVEEDWINDYNAQHPVPYDDPDRLRFRLHVTTIIERHHVPDQSQQILGKRDLEPIDFLGLPLVPQMFLHRLTYANNPVNVGTSNVVLETRVHENSVVKTTRPGIDLEPSVQTKLYIGSAIDKAWRIQPHSNARQRGKPRDYSTEGSTLWLYPASWSRP</sequence>
<reference evidence="1" key="1">
    <citation type="submission" date="2022-08" db="EMBL/GenBank/DDBJ databases">
        <title>Genome Sequence of Fusarium decemcellulare.</title>
        <authorList>
            <person name="Buettner E."/>
        </authorList>
    </citation>
    <scope>NUCLEOTIDE SEQUENCE</scope>
    <source>
        <strain evidence="1">Babe19</strain>
    </source>
</reference>
<name>A0ACC1RTB0_9HYPO</name>
<dbReference type="Proteomes" id="UP001148629">
    <property type="component" value="Unassembled WGS sequence"/>
</dbReference>
<organism evidence="1 2">
    <name type="scientific">Fusarium decemcellulare</name>
    <dbReference type="NCBI Taxonomy" id="57161"/>
    <lineage>
        <taxon>Eukaryota</taxon>
        <taxon>Fungi</taxon>
        <taxon>Dikarya</taxon>
        <taxon>Ascomycota</taxon>
        <taxon>Pezizomycotina</taxon>
        <taxon>Sordariomycetes</taxon>
        <taxon>Hypocreomycetidae</taxon>
        <taxon>Hypocreales</taxon>
        <taxon>Nectriaceae</taxon>
        <taxon>Fusarium</taxon>
        <taxon>Fusarium decemcellulare species complex</taxon>
    </lineage>
</organism>
<dbReference type="EMBL" id="JANRMS010002023">
    <property type="protein sequence ID" value="KAJ3524763.1"/>
    <property type="molecule type" value="Genomic_DNA"/>
</dbReference>
<proteinExistence type="predicted"/>